<organism evidence="1 2">
    <name type="scientific">Paraburkholderia franconis</name>
    <dbReference type="NCBI Taxonomy" id="2654983"/>
    <lineage>
        <taxon>Bacteria</taxon>
        <taxon>Pseudomonadati</taxon>
        <taxon>Pseudomonadota</taxon>
        <taxon>Betaproteobacteria</taxon>
        <taxon>Burkholderiales</taxon>
        <taxon>Burkholderiaceae</taxon>
        <taxon>Paraburkholderia</taxon>
    </lineage>
</organism>
<comment type="caution">
    <text evidence="1">The sequence shown here is derived from an EMBL/GenBank/DDBJ whole genome shotgun (WGS) entry which is preliminary data.</text>
</comment>
<dbReference type="AlphaFoldDB" id="A0A7X1TG34"/>
<dbReference type="RefSeq" id="WP_152758653.1">
    <property type="nucleotide sequence ID" value="NZ_WHNP01000010.1"/>
</dbReference>
<proteinExistence type="predicted"/>
<gene>
    <name evidence="1" type="ORF">GCT13_13325</name>
</gene>
<name>A0A7X1TG34_9BURK</name>
<dbReference type="Proteomes" id="UP000484381">
    <property type="component" value="Unassembled WGS sequence"/>
</dbReference>
<keyword evidence="2" id="KW-1185">Reference proteome</keyword>
<evidence type="ECO:0000313" key="1">
    <source>
        <dbReference type="EMBL" id="MPW17891.1"/>
    </source>
</evidence>
<protein>
    <submittedName>
        <fullName evidence="1">Uncharacterized protein</fullName>
    </submittedName>
</protein>
<evidence type="ECO:0000313" key="2">
    <source>
        <dbReference type="Proteomes" id="UP000484381"/>
    </source>
</evidence>
<accession>A0A7X1TG34</accession>
<sequence>MTAFVFSKSRFACISAHVARKVKASRAFLFGAAMFNAETLDAISILFRYCARSAWLLSMSFNDVADFFSVQPESTT</sequence>
<reference evidence="1 2" key="1">
    <citation type="submission" date="2019-10" db="EMBL/GenBank/DDBJ databases">
        <title>Paraburkholderia sp. isolated from nodules of Mimosa pudica from Brazilian Atlantic Forest soils.</title>
        <authorList>
            <person name="Paulitsch F."/>
            <person name="Hungria M."/>
            <person name="Dall'Agnol R."/>
        </authorList>
    </citation>
    <scope>NUCLEOTIDE SEQUENCE [LARGE SCALE GENOMIC DNA]</scope>
    <source>
        <strain evidence="1 2">CNPSo 3157</strain>
    </source>
</reference>
<dbReference type="EMBL" id="WHNP01000010">
    <property type="protein sequence ID" value="MPW17891.1"/>
    <property type="molecule type" value="Genomic_DNA"/>
</dbReference>